<keyword evidence="2" id="KW-1185">Reference proteome</keyword>
<organism evidence="1 2">
    <name type="scientific">Eumeta variegata</name>
    <name type="common">Bagworm moth</name>
    <name type="synonym">Eumeta japonica</name>
    <dbReference type="NCBI Taxonomy" id="151549"/>
    <lineage>
        <taxon>Eukaryota</taxon>
        <taxon>Metazoa</taxon>
        <taxon>Ecdysozoa</taxon>
        <taxon>Arthropoda</taxon>
        <taxon>Hexapoda</taxon>
        <taxon>Insecta</taxon>
        <taxon>Pterygota</taxon>
        <taxon>Neoptera</taxon>
        <taxon>Endopterygota</taxon>
        <taxon>Lepidoptera</taxon>
        <taxon>Glossata</taxon>
        <taxon>Ditrysia</taxon>
        <taxon>Tineoidea</taxon>
        <taxon>Psychidae</taxon>
        <taxon>Oiketicinae</taxon>
        <taxon>Eumeta</taxon>
    </lineage>
</organism>
<reference evidence="1 2" key="1">
    <citation type="journal article" date="2019" name="Commun. Biol.">
        <title>The bagworm genome reveals a unique fibroin gene that provides high tensile strength.</title>
        <authorList>
            <person name="Kono N."/>
            <person name="Nakamura H."/>
            <person name="Ohtoshi R."/>
            <person name="Tomita M."/>
            <person name="Numata K."/>
            <person name="Arakawa K."/>
        </authorList>
    </citation>
    <scope>NUCLEOTIDE SEQUENCE [LARGE SCALE GENOMIC DNA]</scope>
</reference>
<accession>A0A4C1XGS6</accession>
<dbReference type="AlphaFoldDB" id="A0A4C1XGS6"/>
<dbReference type="Proteomes" id="UP000299102">
    <property type="component" value="Unassembled WGS sequence"/>
</dbReference>
<evidence type="ECO:0000313" key="1">
    <source>
        <dbReference type="EMBL" id="GBP62618.1"/>
    </source>
</evidence>
<protein>
    <submittedName>
        <fullName evidence="1">Uncharacterized protein</fullName>
    </submittedName>
</protein>
<name>A0A4C1XGS6_EUMVA</name>
<gene>
    <name evidence="1" type="ORF">EVAR_46457_1</name>
</gene>
<dbReference type="EMBL" id="BGZK01000845">
    <property type="protein sequence ID" value="GBP62618.1"/>
    <property type="molecule type" value="Genomic_DNA"/>
</dbReference>
<comment type="caution">
    <text evidence="1">The sequence shown here is derived from an EMBL/GenBank/DDBJ whole genome shotgun (WGS) entry which is preliminary data.</text>
</comment>
<evidence type="ECO:0000313" key="2">
    <source>
        <dbReference type="Proteomes" id="UP000299102"/>
    </source>
</evidence>
<sequence length="70" mass="7655">MAHAIKKAEVTRSRPARTWSLCGAATRAHVRRRDAPRDALALTERAVGGALACTNLRPRTRRLNSPPPCP</sequence>
<proteinExistence type="predicted"/>